<evidence type="ECO:0000313" key="5">
    <source>
        <dbReference type="Proteomes" id="UP000311919"/>
    </source>
</evidence>
<dbReference type="Pfam" id="PF06110">
    <property type="entry name" value="TXD17-like_Trx"/>
    <property type="match status" value="1"/>
</dbReference>
<evidence type="ECO:0000256" key="1">
    <source>
        <dbReference type="ARBA" id="ARBA00008987"/>
    </source>
</evidence>
<dbReference type="EMBL" id="SKCS01000197">
    <property type="protein sequence ID" value="TNN13277.1"/>
    <property type="molecule type" value="Genomic_DNA"/>
</dbReference>
<proteinExistence type="inferred from homology"/>
<sequence>MGLTGVPIALKIYVSKHQSFLDMHFKSLVFIIFNSAVIPTSTRIQNFLSFLWLILREPIVKEALKKLPENAVFLKAEVGDRTTWRDPNNVFRTHPKCQISSIPSLIEFNTMRRLSDKEVLQPSLVELMFED</sequence>
<dbReference type="GO" id="GO:0005829">
    <property type="term" value="C:cytosol"/>
    <property type="evidence" value="ECO:0007669"/>
    <property type="project" value="TreeGrafter"/>
</dbReference>
<protein>
    <recommendedName>
        <fullName evidence="2">Thioredoxin domain-containing protein 17</fullName>
    </recommendedName>
</protein>
<dbReference type="GO" id="GO:0047134">
    <property type="term" value="F:protein-disulfide reductase [NAD(P)H] activity"/>
    <property type="evidence" value="ECO:0007669"/>
    <property type="project" value="InterPro"/>
</dbReference>
<evidence type="ECO:0000256" key="2">
    <source>
        <dbReference type="ARBA" id="ARBA00016949"/>
    </source>
</evidence>
<dbReference type="PANTHER" id="PTHR12452">
    <property type="entry name" value="42-9-9 PROTEIN-RELATED"/>
    <property type="match status" value="1"/>
</dbReference>
<comment type="caution">
    <text evidence="4">The sequence shown here is derived from an EMBL/GenBank/DDBJ whole genome shotgun (WGS) entry which is preliminary data.</text>
</comment>
<name>A0A4Z2D9V5_SCHJA</name>
<evidence type="ECO:0000259" key="3">
    <source>
        <dbReference type="Pfam" id="PF06110"/>
    </source>
</evidence>
<accession>A0A4Z2D9V5</accession>
<dbReference type="InterPro" id="IPR045108">
    <property type="entry name" value="TXNDC17-like"/>
</dbReference>
<keyword evidence="5" id="KW-1185">Reference proteome</keyword>
<dbReference type="Gene3D" id="3.40.30.10">
    <property type="entry name" value="Glutaredoxin"/>
    <property type="match status" value="1"/>
</dbReference>
<dbReference type="AlphaFoldDB" id="A0A4Z2D9V5"/>
<dbReference type="InterPro" id="IPR036249">
    <property type="entry name" value="Thioredoxin-like_sf"/>
</dbReference>
<gene>
    <name evidence="4" type="ORF">EWB00_003080</name>
</gene>
<dbReference type="InterPro" id="IPR010357">
    <property type="entry name" value="TXNDC17_dom"/>
</dbReference>
<reference evidence="4 5" key="1">
    <citation type="submission" date="2019-03" db="EMBL/GenBank/DDBJ databases">
        <title>An improved genome assembly of the fluke Schistosoma japonicum.</title>
        <authorList>
            <person name="Hu W."/>
            <person name="Luo F."/>
            <person name="Yin M."/>
            <person name="Mo X."/>
            <person name="Sun C."/>
            <person name="Wu Q."/>
            <person name="Zhu B."/>
            <person name="Xiang M."/>
            <person name="Wang J."/>
            <person name="Wang Y."/>
            <person name="Zhang T."/>
            <person name="Xu B."/>
            <person name="Zheng H."/>
            <person name="Feng Z."/>
        </authorList>
    </citation>
    <scope>NUCLEOTIDE SEQUENCE [LARGE SCALE GENOMIC DNA]</scope>
    <source>
        <strain evidence="4">HuSjv2</strain>
        <tissue evidence="4">Worms</tissue>
    </source>
</reference>
<dbReference type="Proteomes" id="UP000311919">
    <property type="component" value="Unassembled WGS sequence"/>
</dbReference>
<feature type="domain" description="Thioredoxin" evidence="3">
    <location>
        <begin position="56"/>
        <end position="131"/>
    </location>
</feature>
<organism evidence="4 5">
    <name type="scientific">Schistosoma japonicum</name>
    <name type="common">Blood fluke</name>
    <dbReference type="NCBI Taxonomy" id="6182"/>
    <lineage>
        <taxon>Eukaryota</taxon>
        <taxon>Metazoa</taxon>
        <taxon>Spiralia</taxon>
        <taxon>Lophotrochozoa</taxon>
        <taxon>Platyhelminthes</taxon>
        <taxon>Trematoda</taxon>
        <taxon>Digenea</taxon>
        <taxon>Strigeidida</taxon>
        <taxon>Schistosomatoidea</taxon>
        <taxon>Schistosomatidae</taxon>
        <taxon>Schistosoma</taxon>
    </lineage>
</organism>
<comment type="similarity">
    <text evidence="1">Belongs to the thioredoxin family.</text>
</comment>
<dbReference type="SUPFAM" id="SSF52833">
    <property type="entry name" value="Thioredoxin-like"/>
    <property type="match status" value="1"/>
</dbReference>
<dbReference type="OrthoDB" id="78947at2759"/>
<evidence type="ECO:0000313" key="4">
    <source>
        <dbReference type="EMBL" id="TNN13277.1"/>
    </source>
</evidence>
<dbReference type="PANTHER" id="PTHR12452:SF0">
    <property type="entry name" value="THIOREDOXIN DOMAIN-CONTAINING PROTEIN 17"/>
    <property type="match status" value="1"/>
</dbReference>